<dbReference type="SUPFAM" id="SSF52540">
    <property type="entry name" value="P-loop containing nucleoside triphosphate hydrolases"/>
    <property type="match status" value="1"/>
</dbReference>
<dbReference type="InterPro" id="IPR027417">
    <property type="entry name" value="P-loop_NTPase"/>
</dbReference>
<dbReference type="AlphaFoldDB" id="A0A9P8JZY8"/>
<accession>A0A9P8JZY8</accession>
<dbReference type="SUPFAM" id="SSF53167">
    <property type="entry name" value="Purine and uridine phosphorylases"/>
    <property type="match status" value="1"/>
</dbReference>
<dbReference type="PROSITE" id="PS50837">
    <property type="entry name" value="NACHT"/>
    <property type="match status" value="1"/>
</dbReference>
<keyword evidence="2" id="KW-0732">Signal</keyword>
<evidence type="ECO:0000313" key="4">
    <source>
        <dbReference type="EMBL" id="KAG9986955.1"/>
    </source>
</evidence>
<reference evidence="4" key="1">
    <citation type="journal article" date="2021" name="J Fungi (Basel)">
        <title>Virulence traits and population genomics of the black yeast Aureobasidium melanogenum.</title>
        <authorList>
            <person name="Cernosa A."/>
            <person name="Sun X."/>
            <person name="Gostincar C."/>
            <person name="Fang C."/>
            <person name="Gunde-Cimerman N."/>
            <person name="Song Z."/>
        </authorList>
    </citation>
    <scope>NUCLEOTIDE SEQUENCE</scope>
    <source>
        <strain evidence="4">EXF-9298</strain>
    </source>
</reference>
<dbReference type="InterPro" id="IPR053137">
    <property type="entry name" value="NLR-like"/>
</dbReference>
<dbReference type="InterPro" id="IPR035994">
    <property type="entry name" value="Nucleoside_phosphorylase_sf"/>
</dbReference>
<keyword evidence="1" id="KW-0677">Repeat</keyword>
<dbReference type="Gene3D" id="3.40.50.1580">
    <property type="entry name" value="Nucleoside phosphorylase domain"/>
    <property type="match status" value="1"/>
</dbReference>
<proteinExistence type="predicted"/>
<organism evidence="4 5">
    <name type="scientific">Aureobasidium melanogenum</name>
    <name type="common">Aureobasidium pullulans var. melanogenum</name>
    <dbReference type="NCBI Taxonomy" id="46634"/>
    <lineage>
        <taxon>Eukaryota</taxon>
        <taxon>Fungi</taxon>
        <taxon>Dikarya</taxon>
        <taxon>Ascomycota</taxon>
        <taxon>Pezizomycotina</taxon>
        <taxon>Dothideomycetes</taxon>
        <taxon>Dothideomycetidae</taxon>
        <taxon>Dothideales</taxon>
        <taxon>Saccotheciaceae</taxon>
        <taxon>Aureobasidium</taxon>
    </lineage>
</organism>
<dbReference type="Gene3D" id="3.40.50.300">
    <property type="entry name" value="P-loop containing nucleotide triphosphate hydrolases"/>
    <property type="match status" value="1"/>
</dbReference>
<evidence type="ECO:0000259" key="3">
    <source>
        <dbReference type="PROSITE" id="PS50837"/>
    </source>
</evidence>
<evidence type="ECO:0000256" key="1">
    <source>
        <dbReference type="ARBA" id="ARBA00022737"/>
    </source>
</evidence>
<feature type="non-terminal residue" evidence="4">
    <location>
        <position position="600"/>
    </location>
</feature>
<gene>
    <name evidence="4" type="ORF">KCU98_g3676</name>
</gene>
<feature type="domain" description="NACHT" evidence="3">
    <location>
        <begin position="399"/>
        <end position="540"/>
    </location>
</feature>
<dbReference type="Pfam" id="PF24883">
    <property type="entry name" value="NPHP3_N"/>
    <property type="match status" value="1"/>
</dbReference>
<feature type="chain" id="PRO_5040303811" evidence="2">
    <location>
        <begin position="23"/>
        <end position="600"/>
    </location>
</feature>
<evidence type="ECO:0000313" key="5">
    <source>
        <dbReference type="Proteomes" id="UP000729357"/>
    </source>
</evidence>
<name>A0A9P8JZY8_AURME</name>
<dbReference type="Proteomes" id="UP000729357">
    <property type="component" value="Unassembled WGS sequence"/>
</dbReference>
<dbReference type="InterPro" id="IPR007111">
    <property type="entry name" value="NACHT_NTPase"/>
</dbReference>
<keyword evidence="5" id="KW-1185">Reference proteome</keyword>
<dbReference type="GO" id="GO:0009116">
    <property type="term" value="P:nucleoside metabolic process"/>
    <property type="evidence" value="ECO:0007669"/>
    <property type="project" value="InterPro"/>
</dbReference>
<sequence length="600" mass="67182">MSNPNDYTILWICALTTEYVAAQTFLDEEHPKPEAGTIAISDTNTYTLGRISGHRVVLAVLPKGEYGVGSAASVITHILRSFASIRIGLMVGIGDGVPTKANDIRLGDVVVSSPKDGHGGVLHYDLGKETQDSGFRQTGFLDQPPTVVRTAVSALEAKHIRKGHHIMVNIEDALKENPRLKRRGYACPAPESDRLYKTDVVHPASEESCDACCGTESTKMVTRQPRDDEDDNPAIHYGLIGSGNRVIKDAILRDKLAREDGVLCFETEAAGIMSRFPCLVDRGICDYSDSHKNKEWQGYAAMTAAAYVKELLMEISSEGLEREERLAVAIERLSSDVQTVAASLEIIKNSDQTRAVIRWLKATDPSVNYNKAIEAHLPGTGKWFLDSPQFQEWKEQTKSFLWLHGLTGCGKTILSAAIIQHLLSEQQHRPAVYFYFDFSNPDKQHFEDMLRSLLSQLFHKSPIAQSIITRLFDSHSGGSTQPSTRSLEETLATVLEQCNSVRIILDALDEAHRPIEVVQWCRNIYSPETLNVRLLVTSRTPVVNWTFEKHVIPFGLKSVSEDVKYYTWRRLHSKEFEHWDSQEILRDEVESTICEKAEGM</sequence>
<dbReference type="GO" id="GO:0003824">
    <property type="term" value="F:catalytic activity"/>
    <property type="evidence" value="ECO:0007669"/>
    <property type="project" value="InterPro"/>
</dbReference>
<comment type="caution">
    <text evidence="4">The sequence shown here is derived from an EMBL/GenBank/DDBJ whole genome shotgun (WGS) entry which is preliminary data.</text>
</comment>
<feature type="signal peptide" evidence="2">
    <location>
        <begin position="1"/>
        <end position="22"/>
    </location>
</feature>
<evidence type="ECO:0000256" key="2">
    <source>
        <dbReference type="SAM" id="SignalP"/>
    </source>
</evidence>
<dbReference type="PANTHER" id="PTHR46082">
    <property type="entry name" value="ATP/GTP-BINDING PROTEIN-RELATED"/>
    <property type="match status" value="1"/>
</dbReference>
<dbReference type="PANTHER" id="PTHR46082:SF11">
    <property type="entry name" value="AAA+ ATPASE DOMAIN-CONTAINING PROTEIN-RELATED"/>
    <property type="match status" value="1"/>
</dbReference>
<reference evidence="4" key="2">
    <citation type="submission" date="2021-08" db="EMBL/GenBank/DDBJ databases">
        <authorList>
            <person name="Gostincar C."/>
            <person name="Sun X."/>
            <person name="Song Z."/>
            <person name="Gunde-Cimerman N."/>
        </authorList>
    </citation>
    <scope>NUCLEOTIDE SEQUENCE</scope>
    <source>
        <strain evidence="4">EXF-9298</strain>
    </source>
</reference>
<protein>
    <submittedName>
        <fullName evidence="4">Purine and uridine phosphorylase</fullName>
    </submittedName>
</protein>
<dbReference type="EMBL" id="JAHFXS010000263">
    <property type="protein sequence ID" value="KAG9986955.1"/>
    <property type="molecule type" value="Genomic_DNA"/>
</dbReference>
<dbReference type="InterPro" id="IPR056884">
    <property type="entry name" value="NPHP3-like_N"/>
</dbReference>